<proteinExistence type="inferred from homology"/>
<dbReference type="Gene3D" id="3.40.50.1980">
    <property type="entry name" value="Nitrogenase molybdenum iron protein domain"/>
    <property type="match status" value="2"/>
</dbReference>
<dbReference type="PRINTS" id="PR00690">
    <property type="entry name" value="ADHESNFAMILY"/>
</dbReference>
<dbReference type="Proteomes" id="UP000001683">
    <property type="component" value="Chromosome"/>
</dbReference>
<dbReference type="AlphaFoldDB" id="B2A2Y1"/>
<dbReference type="EMBL" id="CP001034">
    <property type="protein sequence ID" value="ACB86353.1"/>
    <property type="molecule type" value="Genomic_DNA"/>
</dbReference>
<name>B2A2Y1_NATTJ</name>
<accession>B2A2Y1</accession>
<dbReference type="InParanoid" id="B2A2Y1"/>
<evidence type="ECO:0000256" key="6">
    <source>
        <dbReference type="SAM" id="Coils"/>
    </source>
</evidence>
<dbReference type="SUPFAM" id="SSF53807">
    <property type="entry name" value="Helical backbone' metal receptor"/>
    <property type="match status" value="1"/>
</dbReference>
<comment type="subcellular location">
    <subcellularLocation>
        <location evidence="1">Cell envelope</location>
    </subcellularLocation>
</comment>
<keyword evidence="2 5" id="KW-0813">Transport</keyword>
<keyword evidence="7" id="KW-1133">Transmembrane helix</keyword>
<feature type="coiled-coil region" evidence="6">
    <location>
        <begin position="183"/>
        <end position="210"/>
    </location>
</feature>
<dbReference type="InterPro" id="IPR006127">
    <property type="entry name" value="ZnuA-like"/>
</dbReference>
<dbReference type="FunCoup" id="B2A2Y1">
    <property type="interactions" value="110"/>
</dbReference>
<evidence type="ECO:0000256" key="7">
    <source>
        <dbReference type="SAM" id="Phobius"/>
    </source>
</evidence>
<gene>
    <name evidence="8" type="ordered locus">Nther_2805</name>
</gene>
<dbReference type="RefSeq" id="WP_012449186.1">
    <property type="nucleotide sequence ID" value="NC_010718.1"/>
</dbReference>
<dbReference type="GO" id="GO:0046872">
    <property type="term" value="F:metal ion binding"/>
    <property type="evidence" value="ECO:0007669"/>
    <property type="project" value="UniProtKB-KW"/>
</dbReference>
<sequence>MCQSLNLKKLKKQNTLIPSILGILILSFGMLLLSGCQSSQNEELKDKEEQTTGETDSIQVVTSISIIADFVEEIAGNKAEVEYIVPLGEEPEEYEPTPSDFQAISDAEIFFLNGYNIETWLEQVTESVTEDVKVVPTAEEGPTLPLEGTDIPDPHLWLDPILVRDYYVEKITSTLIDVDPNNEEYYQDRAEKYQEQLTKLDEQLSQKLDEIPQENRLIINTENCFKYYGETYDLKTDGIWELNAHEEGTPQQIARIVDKVKNHQVPAVFVESTIDPRYMENVAEETDVEIGKPIYTDALGEEGSKAENYLKMMKHNTELFVEKLSE</sequence>
<evidence type="ECO:0000256" key="1">
    <source>
        <dbReference type="ARBA" id="ARBA00004196"/>
    </source>
</evidence>
<dbReference type="InterPro" id="IPR006129">
    <property type="entry name" value="AdhesinB"/>
</dbReference>
<evidence type="ECO:0000313" key="8">
    <source>
        <dbReference type="EMBL" id="ACB86353.1"/>
    </source>
</evidence>
<evidence type="ECO:0000256" key="4">
    <source>
        <dbReference type="ARBA" id="ARBA00022729"/>
    </source>
</evidence>
<reference evidence="8 9" key="2">
    <citation type="journal article" date="2011" name="J. Bacteriol.">
        <title>Complete genome sequence of the anaerobic, halophilic alkalithermophile Natranaerobius thermophilus JW/NM-WN-LF.</title>
        <authorList>
            <person name="Zhao B."/>
            <person name="Mesbah N.M."/>
            <person name="Dalin E."/>
            <person name="Goodwin L."/>
            <person name="Nolan M."/>
            <person name="Pitluck S."/>
            <person name="Chertkov O."/>
            <person name="Brettin T.S."/>
            <person name="Han J."/>
            <person name="Larimer F.W."/>
            <person name="Land M.L."/>
            <person name="Hauser L."/>
            <person name="Kyrpides N."/>
            <person name="Wiegel J."/>
        </authorList>
    </citation>
    <scope>NUCLEOTIDE SEQUENCE [LARGE SCALE GENOMIC DNA]</scope>
    <source>
        <strain evidence="9">ATCC BAA-1301 / DSM 18059 / JW/NM-WN-LF</strain>
    </source>
</reference>
<reference evidence="8 9" key="1">
    <citation type="submission" date="2008-04" db="EMBL/GenBank/DDBJ databases">
        <title>Complete sequence of chromosome of Natranaerobius thermophilus JW/NM-WN-LF.</title>
        <authorList>
            <consortium name="US DOE Joint Genome Institute"/>
            <person name="Copeland A."/>
            <person name="Lucas S."/>
            <person name="Lapidus A."/>
            <person name="Glavina del Rio T."/>
            <person name="Dalin E."/>
            <person name="Tice H."/>
            <person name="Bruce D."/>
            <person name="Goodwin L."/>
            <person name="Pitluck S."/>
            <person name="Chertkov O."/>
            <person name="Brettin T."/>
            <person name="Detter J.C."/>
            <person name="Han C."/>
            <person name="Kuske C.R."/>
            <person name="Schmutz J."/>
            <person name="Larimer F."/>
            <person name="Land M."/>
            <person name="Hauser L."/>
            <person name="Kyrpides N."/>
            <person name="Lykidis A."/>
            <person name="Mesbah N.M."/>
            <person name="Wiegel J."/>
        </authorList>
    </citation>
    <scope>NUCLEOTIDE SEQUENCE [LARGE SCALE GENOMIC DNA]</scope>
    <source>
        <strain evidence="9">ATCC BAA-1301 / DSM 18059 / JW/NM-WN-LF</strain>
    </source>
</reference>
<dbReference type="KEGG" id="nth:Nther_2805"/>
<dbReference type="InterPro" id="IPR050492">
    <property type="entry name" value="Bact_metal-bind_prot9"/>
</dbReference>
<dbReference type="PANTHER" id="PTHR42953:SF1">
    <property type="entry name" value="METAL-BINDING PROTEIN HI_0362-RELATED"/>
    <property type="match status" value="1"/>
</dbReference>
<evidence type="ECO:0000256" key="2">
    <source>
        <dbReference type="ARBA" id="ARBA00022448"/>
    </source>
</evidence>
<feature type="transmembrane region" description="Helical" evidence="7">
    <location>
        <begin position="16"/>
        <end position="35"/>
    </location>
</feature>
<keyword evidence="7" id="KW-0472">Membrane</keyword>
<dbReference type="GO" id="GO:0007155">
    <property type="term" value="P:cell adhesion"/>
    <property type="evidence" value="ECO:0007669"/>
    <property type="project" value="InterPro"/>
</dbReference>
<keyword evidence="4" id="KW-0732">Signal</keyword>
<evidence type="ECO:0000256" key="5">
    <source>
        <dbReference type="RuleBase" id="RU003512"/>
    </source>
</evidence>
<dbReference type="GO" id="GO:0030313">
    <property type="term" value="C:cell envelope"/>
    <property type="evidence" value="ECO:0007669"/>
    <property type="project" value="UniProtKB-SubCell"/>
</dbReference>
<keyword evidence="3" id="KW-0479">Metal-binding</keyword>
<dbReference type="GO" id="GO:0030001">
    <property type="term" value="P:metal ion transport"/>
    <property type="evidence" value="ECO:0007669"/>
    <property type="project" value="InterPro"/>
</dbReference>
<dbReference type="InterPro" id="IPR006128">
    <property type="entry name" value="Lipoprotein_PsaA-like"/>
</dbReference>
<dbReference type="Pfam" id="PF01297">
    <property type="entry name" value="ZnuA"/>
    <property type="match status" value="1"/>
</dbReference>
<keyword evidence="9" id="KW-1185">Reference proteome</keyword>
<organism evidence="8 9">
    <name type="scientific">Natranaerobius thermophilus (strain ATCC BAA-1301 / DSM 18059 / JW/NM-WN-LF)</name>
    <dbReference type="NCBI Taxonomy" id="457570"/>
    <lineage>
        <taxon>Bacteria</taxon>
        <taxon>Bacillati</taxon>
        <taxon>Bacillota</taxon>
        <taxon>Clostridia</taxon>
        <taxon>Natranaerobiales</taxon>
        <taxon>Natranaerobiaceae</taxon>
        <taxon>Natranaerobius</taxon>
    </lineage>
</organism>
<dbReference type="STRING" id="457570.Nther_2805"/>
<dbReference type="eggNOG" id="COG0803">
    <property type="taxonomic scope" value="Bacteria"/>
</dbReference>
<dbReference type="HOGENOM" id="CLU_016838_1_0_9"/>
<dbReference type="PRINTS" id="PR00691">
    <property type="entry name" value="ADHESINB"/>
</dbReference>
<evidence type="ECO:0000256" key="3">
    <source>
        <dbReference type="ARBA" id="ARBA00022723"/>
    </source>
</evidence>
<comment type="similarity">
    <text evidence="5">Belongs to the bacterial solute-binding protein 9 family.</text>
</comment>
<dbReference type="OrthoDB" id="9810636at2"/>
<protein>
    <submittedName>
        <fullName evidence="8">Periplasmic solute binding protein</fullName>
    </submittedName>
</protein>
<keyword evidence="7" id="KW-0812">Transmembrane</keyword>
<dbReference type="PANTHER" id="PTHR42953">
    <property type="entry name" value="HIGH-AFFINITY ZINC UPTAKE SYSTEM PROTEIN ZNUA-RELATED"/>
    <property type="match status" value="1"/>
</dbReference>
<keyword evidence="6" id="KW-0175">Coiled coil</keyword>
<evidence type="ECO:0000313" key="9">
    <source>
        <dbReference type="Proteomes" id="UP000001683"/>
    </source>
</evidence>